<reference evidence="2 3" key="1">
    <citation type="submission" date="2019-05" db="EMBL/GenBank/DDBJ databases">
        <title>Draft genome sequence of Nonomuraea turkmeniaca DSM 43926.</title>
        <authorList>
            <person name="Saricaoglu S."/>
            <person name="Isik K."/>
        </authorList>
    </citation>
    <scope>NUCLEOTIDE SEQUENCE [LARGE SCALE GENOMIC DNA]</scope>
    <source>
        <strain evidence="2 3">DSM 43926</strain>
    </source>
</reference>
<accession>A0A5S4F7H9</accession>
<dbReference type="OrthoDB" id="3427770at2"/>
<dbReference type="InterPro" id="IPR024072">
    <property type="entry name" value="DHFR-like_dom_sf"/>
</dbReference>
<dbReference type="PANTHER" id="PTHR38011:SF12">
    <property type="entry name" value="BIFUNCTIONAL DEAMINASE-REDUCTASE DOMAIN PROTEIN"/>
    <property type="match status" value="1"/>
</dbReference>
<comment type="caution">
    <text evidence="2">The sequence shown here is derived from an EMBL/GenBank/DDBJ whole genome shotgun (WGS) entry which is preliminary data.</text>
</comment>
<sequence>MTKVTAQMSVSLDGYYAGPRHSGDGSWIDSAEAAGFFRITRWVIDAMAWRERQGFAGGQKDTNSDIIAETFEAAGAYVMGRRMADGGEVPWGEEPPFRAPVFVVTHRPRQTLVRRGGTSFTYVTDGIASAIEQARAAANGKNVAVAGGGSLLRQVIEAGLLDELELHVVPVVLGTGMRLLDAGLGLADKEAIELTPTRVVHTPGVTHLRYTVNGRAALVLDDRGSGTGEPMPADGDGA</sequence>
<dbReference type="Pfam" id="PF01872">
    <property type="entry name" value="RibD_C"/>
    <property type="match status" value="1"/>
</dbReference>
<keyword evidence="3" id="KW-1185">Reference proteome</keyword>
<dbReference type="Proteomes" id="UP000309128">
    <property type="component" value="Unassembled WGS sequence"/>
</dbReference>
<dbReference type="SUPFAM" id="SSF53597">
    <property type="entry name" value="Dihydrofolate reductase-like"/>
    <property type="match status" value="1"/>
</dbReference>
<gene>
    <name evidence="2" type="ORF">ETD86_32740</name>
</gene>
<dbReference type="PANTHER" id="PTHR38011">
    <property type="entry name" value="DIHYDROFOLATE REDUCTASE FAMILY PROTEIN (AFU_ORTHOLOGUE AFUA_8G06820)"/>
    <property type="match status" value="1"/>
</dbReference>
<dbReference type="GO" id="GO:0009231">
    <property type="term" value="P:riboflavin biosynthetic process"/>
    <property type="evidence" value="ECO:0007669"/>
    <property type="project" value="InterPro"/>
</dbReference>
<organism evidence="2 3">
    <name type="scientific">Nonomuraea turkmeniaca</name>
    <dbReference type="NCBI Taxonomy" id="103838"/>
    <lineage>
        <taxon>Bacteria</taxon>
        <taxon>Bacillati</taxon>
        <taxon>Actinomycetota</taxon>
        <taxon>Actinomycetes</taxon>
        <taxon>Streptosporangiales</taxon>
        <taxon>Streptosporangiaceae</taxon>
        <taxon>Nonomuraea</taxon>
    </lineage>
</organism>
<name>A0A5S4F7H9_9ACTN</name>
<dbReference type="RefSeq" id="WP_138670517.1">
    <property type="nucleotide sequence ID" value="NZ_VCKY01000135.1"/>
</dbReference>
<dbReference type="AlphaFoldDB" id="A0A5S4F7H9"/>
<proteinExistence type="predicted"/>
<evidence type="ECO:0000313" key="3">
    <source>
        <dbReference type="Proteomes" id="UP000309128"/>
    </source>
</evidence>
<feature type="domain" description="Bacterial bifunctional deaminase-reductase C-terminal" evidence="1">
    <location>
        <begin position="3"/>
        <end position="184"/>
    </location>
</feature>
<protein>
    <submittedName>
        <fullName evidence="2">Dihydrofolate reductase</fullName>
    </submittedName>
</protein>
<dbReference type="InterPro" id="IPR002734">
    <property type="entry name" value="RibDG_C"/>
</dbReference>
<evidence type="ECO:0000313" key="2">
    <source>
        <dbReference type="EMBL" id="TMR12417.1"/>
    </source>
</evidence>
<dbReference type="InterPro" id="IPR050765">
    <property type="entry name" value="Riboflavin_Biosynth_HTPR"/>
</dbReference>
<evidence type="ECO:0000259" key="1">
    <source>
        <dbReference type="Pfam" id="PF01872"/>
    </source>
</evidence>
<dbReference type="GO" id="GO:0008703">
    <property type="term" value="F:5-amino-6-(5-phosphoribosylamino)uracil reductase activity"/>
    <property type="evidence" value="ECO:0007669"/>
    <property type="project" value="InterPro"/>
</dbReference>
<dbReference type="EMBL" id="VCKY01000135">
    <property type="protein sequence ID" value="TMR12417.1"/>
    <property type="molecule type" value="Genomic_DNA"/>
</dbReference>
<dbReference type="Gene3D" id="3.40.430.10">
    <property type="entry name" value="Dihydrofolate Reductase, subunit A"/>
    <property type="match status" value="1"/>
</dbReference>